<dbReference type="GO" id="GO:0044205">
    <property type="term" value="P:'de novo' UMP biosynthetic process"/>
    <property type="evidence" value="ECO:0007669"/>
    <property type="project" value="UniProtKB-UniRule"/>
</dbReference>
<dbReference type="InterPro" id="IPR029057">
    <property type="entry name" value="PRTase-like"/>
</dbReference>
<dbReference type="EC" id="2.4.2.10" evidence="2 6"/>
<comment type="subunit">
    <text evidence="6">Homodimer.</text>
</comment>
<evidence type="ECO:0000259" key="7">
    <source>
        <dbReference type="Pfam" id="PF00156"/>
    </source>
</evidence>
<evidence type="ECO:0000256" key="6">
    <source>
        <dbReference type="HAMAP-Rule" id="MF_01208"/>
    </source>
</evidence>
<keyword evidence="4 6" id="KW-0808">Transferase</keyword>
<evidence type="ECO:0000256" key="1">
    <source>
        <dbReference type="ARBA" id="ARBA00004889"/>
    </source>
</evidence>
<keyword evidence="3 6" id="KW-0328">Glycosyltransferase</keyword>
<evidence type="ECO:0000256" key="4">
    <source>
        <dbReference type="ARBA" id="ARBA00022679"/>
    </source>
</evidence>
<comment type="caution">
    <text evidence="8">The sequence shown here is derived from an EMBL/GenBank/DDBJ whole genome shotgun (WGS) entry which is preliminary data.</text>
</comment>
<comment type="cofactor">
    <cofactor evidence="6">
        <name>Mg(2+)</name>
        <dbReference type="ChEBI" id="CHEBI:18420"/>
    </cofactor>
</comment>
<keyword evidence="5 6" id="KW-0665">Pyrimidine biosynthesis</keyword>
<dbReference type="PANTHER" id="PTHR19278">
    <property type="entry name" value="OROTATE PHOSPHORIBOSYLTRANSFERASE"/>
    <property type="match status" value="1"/>
</dbReference>
<dbReference type="GO" id="GO:0004588">
    <property type="term" value="F:orotate phosphoribosyltransferase activity"/>
    <property type="evidence" value="ECO:0007669"/>
    <property type="project" value="UniProtKB-UniRule"/>
</dbReference>
<evidence type="ECO:0000256" key="2">
    <source>
        <dbReference type="ARBA" id="ARBA00011971"/>
    </source>
</evidence>
<keyword evidence="6" id="KW-0460">Magnesium</keyword>
<feature type="binding site" description="in other chain" evidence="6">
    <location>
        <position position="89"/>
    </location>
    <ligand>
        <name>5-phospho-alpha-D-ribose 1-diphosphate</name>
        <dbReference type="ChEBI" id="CHEBI:58017"/>
        <note>ligand shared between dimeric partners</note>
    </ligand>
</feature>
<comment type="function">
    <text evidence="6">Catalyzes the transfer of a ribosyl phosphate group from 5-phosphoribose 1-diphosphate to orotate, leading to the formation of orotidine monophosphate (OMP).</text>
</comment>
<name>A0A1F7HJA4_9BACT</name>
<dbReference type="UniPathway" id="UPA00070">
    <property type="reaction ID" value="UER00119"/>
</dbReference>
<evidence type="ECO:0000256" key="3">
    <source>
        <dbReference type="ARBA" id="ARBA00022676"/>
    </source>
</evidence>
<organism evidence="8 9">
    <name type="scientific">Candidatus Roizmanbacteria bacterium RIFCSPHIGHO2_12_FULL_33_9</name>
    <dbReference type="NCBI Taxonomy" id="1802045"/>
    <lineage>
        <taxon>Bacteria</taxon>
        <taxon>Candidatus Roizmaniibacteriota</taxon>
    </lineage>
</organism>
<accession>A0A1F7HJA4</accession>
<feature type="binding site" evidence="6">
    <location>
        <position position="118"/>
    </location>
    <ligand>
        <name>orotate</name>
        <dbReference type="ChEBI" id="CHEBI:30839"/>
    </ligand>
</feature>
<evidence type="ECO:0000313" key="8">
    <source>
        <dbReference type="EMBL" id="OGK31300.1"/>
    </source>
</evidence>
<dbReference type="InterPro" id="IPR023031">
    <property type="entry name" value="OPRT"/>
</dbReference>
<dbReference type="PANTHER" id="PTHR19278:SF9">
    <property type="entry name" value="URIDINE 5'-MONOPHOSPHATE SYNTHASE"/>
    <property type="match status" value="1"/>
</dbReference>
<dbReference type="Pfam" id="PF00156">
    <property type="entry name" value="Pribosyltran"/>
    <property type="match status" value="1"/>
</dbReference>
<dbReference type="Gene3D" id="3.40.50.2020">
    <property type="match status" value="1"/>
</dbReference>
<feature type="binding site" evidence="6">
    <location>
        <position position="146"/>
    </location>
    <ligand>
        <name>orotate</name>
        <dbReference type="ChEBI" id="CHEBI:30839"/>
    </ligand>
</feature>
<protein>
    <recommendedName>
        <fullName evidence="2 6">Orotate phosphoribosyltransferase</fullName>
        <shortName evidence="6">OPRT</shortName>
        <shortName evidence="6">OPRTase</shortName>
        <ecNumber evidence="2 6">2.4.2.10</ecNumber>
    </recommendedName>
</protein>
<dbReference type="GO" id="GO:0019856">
    <property type="term" value="P:pyrimidine nucleobase biosynthetic process"/>
    <property type="evidence" value="ECO:0007669"/>
    <property type="project" value="TreeGrafter"/>
</dbReference>
<evidence type="ECO:0000313" key="9">
    <source>
        <dbReference type="Proteomes" id="UP000177199"/>
    </source>
</evidence>
<feature type="domain" description="Phosphoribosyltransferase" evidence="7">
    <location>
        <begin position="44"/>
        <end position="155"/>
    </location>
</feature>
<dbReference type="Proteomes" id="UP000177199">
    <property type="component" value="Unassembled WGS sequence"/>
</dbReference>
<comment type="similarity">
    <text evidence="6">Belongs to the purine/pyrimidine phosphoribosyltransferase family. PyrE subfamily.</text>
</comment>
<dbReference type="GO" id="GO:0000287">
    <property type="term" value="F:magnesium ion binding"/>
    <property type="evidence" value="ECO:0007669"/>
    <property type="project" value="UniProtKB-UniRule"/>
</dbReference>
<sequence length="187" mass="20495">MFERAGVIQEGHFRLASGLHTSKFVEKTLIYPYTKDTSDLCEMIAQDFKDKDIGIVVAPAVGGVILSDKTATHLSRMNSREVLAVFVEKIEGRMRFRNNELSELVEGKNALIVDDVLTTGKSIRDIISAVQGVGGVVVGVAVLCNRGDVRPEDVGVDKIDALITLKLDLYKPEECPCCTRNEPLCIT</sequence>
<dbReference type="SUPFAM" id="SSF53271">
    <property type="entry name" value="PRTase-like"/>
    <property type="match status" value="1"/>
</dbReference>
<dbReference type="AlphaFoldDB" id="A0A1F7HJA4"/>
<comment type="catalytic activity">
    <reaction evidence="6">
        <text>orotidine 5'-phosphate + diphosphate = orotate + 5-phospho-alpha-D-ribose 1-diphosphate</text>
        <dbReference type="Rhea" id="RHEA:10380"/>
        <dbReference type="ChEBI" id="CHEBI:30839"/>
        <dbReference type="ChEBI" id="CHEBI:33019"/>
        <dbReference type="ChEBI" id="CHEBI:57538"/>
        <dbReference type="ChEBI" id="CHEBI:58017"/>
        <dbReference type="EC" id="2.4.2.10"/>
    </reaction>
</comment>
<comment type="caution">
    <text evidence="6">Lacks conserved residue(s) required for the propagation of feature annotation.</text>
</comment>
<gene>
    <name evidence="6" type="primary">pyrE</name>
    <name evidence="8" type="ORF">A3F29_02425</name>
</gene>
<dbReference type="HAMAP" id="MF_01208">
    <property type="entry name" value="PyrE"/>
    <property type="match status" value="1"/>
</dbReference>
<proteinExistence type="inferred from homology"/>
<dbReference type="InterPro" id="IPR000836">
    <property type="entry name" value="PRTase_dom"/>
</dbReference>
<dbReference type="EMBL" id="MFZV01000012">
    <property type="protein sequence ID" value="OGK31300.1"/>
    <property type="molecule type" value="Genomic_DNA"/>
</dbReference>
<feature type="binding site" description="in other chain" evidence="6">
    <location>
        <begin position="114"/>
        <end position="122"/>
    </location>
    <ligand>
        <name>5-phospho-alpha-D-ribose 1-diphosphate</name>
        <dbReference type="ChEBI" id="CHEBI:58017"/>
        <note>ligand shared between dimeric partners</note>
    </ligand>
</feature>
<evidence type="ECO:0000256" key="5">
    <source>
        <dbReference type="ARBA" id="ARBA00022975"/>
    </source>
</evidence>
<comment type="pathway">
    <text evidence="1 6">Pyrimidine metabolism; UMP biosynthesis via de novo pathway; UMP from orotate: step 1/2.</text>
</comment>
<reference evidence="8 9" key="1">
    <citation type="journal article" date="2016" name="Nat. Commun.">
        <title>Thousands of microbial genomes shed light on interconnected biogeochemical processes in an aquifer system.</title>
        <authorList>
            <person name="Anantharaman K."/>
            <person name="Brown C.T."/>
            <person name="Hug L.A."/>
            <person name="Sharon I."/>
            <person name="Castelle C.J."/>
            <person name="Probst A.J."/>
            <person name="Thomas B.C."/>
            <person name="Singh A."/>
            <person name="Wilkins M.J."/>
            <person name="Karaoz U."/>
            <person name="Brodie E.L."/>
            <person name="Williams K.H."/>
            <person name="Hubbard S.S."/>
            <person name="Banfield J.F."/>
        </authorList>
    </citation>
    <scope>NUCLEOTIDE SEQUENCE [LARGE SCALE GENOMIC DNA]</scope>
</reference>
<dbReference type="CDD" id="cd06223">
    <property type="entry name" value="PRTases_typeI"/>
    <property type="match status" value="1"/>
</dbReference>